<feature type="transmembrane region" description="Helical" evidence="8">
    <location>
        <begin position="223"/>
        <end position="244"/>
    </location>
</feature>
<dbReference type="EMBL" id="DSVQ01000001">
    <property type="protein sequence ID" value="HGT37649.1"/>
    <property type="molecule type" value="Genomic_DNA"/>
</dbReference>
<comment type="caution">
    <text evidence="10">The sequence shown here is derived from an EMBL/GenBank/DDBJ whole genome shotgun (WGS) entry which is preliminary data.</text>
</comment>
<dbReference type="InterPro" id="IPR038731">
    <property type="entry name" value="RgtA/B/C-like"/>
</dbReference>
<dbReference type="GO" id="GO:0016763">
    <property type="term" value="F:pentosyltransferase activity"/>
    <property type="evidence" value="ECO:0007669"/>
    <property type="project" value="TreeGrafter"/>
</dbReference>
<proteinExistence type="predicted"/>
<organism evidence="10">
    <name type="scientific">Schlesneria paludicola</name>
    <dbReference type="NCBI Taxonomy" id="360056"/>
    <lineage>
        <taxon>Bacteria</taxon>
        <taxon>Pseudomonadati</taxon>
        <taxon>Planctomycetota</taxon>
        <taxon>Planctomycetia</taxon>
        <taxon>Planctomycetales</taxon>
        <taxon>Planctomycetaceae</taxon>
        <taxon>Schlesneria</taxon>
    </lineage>
</organism>
<evidence type="ECO:0000256" key="7">
    <source>
        <dbReference type="ARBA" id="ARBA00023136"/>
    </source>
</evidence>
<keyword evidence="5 8" id="KW-0812">Transmembrane</keyword>
<dbReference type="GO" id="GO:0009103">
    <property type="term" value="P:lipopolysaccharide biosynthetic process"/>
    <property type="evidence" value="ECO:0007669"/>
    <property type="project" value="UniProtKB-ARBA"/>
</dbReference>
<evidence type="ECO:0000256" key="5">
    <source>
        <dbReference type="ARBA" id="ARBA00022692"/>
    </source>
</evidence>
<keyword evidence="7 8" id="KW-0472">Membrane</keyword>
<protein>
    <submittedName>
        <fullName evidence="10">Phospholipid carrier-dependent glycosyltransferase</fullName>
    </submittedName>
</protein>
<feature type="transmembrane region" description="Helical" evidence="8">
    <location>
        <begin position="323"/>
        <end position="347"/>
    </location>
</feature>
<evidence type="ECO:0000256" key="8">
    <source>
        <dbReference type="SAM" id="Phobius"/>
    </source>
</evidence>
<sequence>MLVCIHVSLLAWNARRQSPTIDEPAHLVAGISYWKTGRFDLYAVNPPLVRLVAALPVLGMSPRLDRLDFTARPDDRPEFALGRAFIQHNGERAFSMFTRARLACIPFSVLGAAVCYLWSARLAGRTAGLLSLALWCFFPETLAHGCLITADAPAAATGILAGFLFWRWLHNQNWKSAALSGIACGLAILTKTTSLTLLALWPVLWLAWCARRRPAPSRQWLTALRQLAVSLGIALFVVNAGYLFQGSLTPIGEFDFLSTSFTGNSEASPLIRVPGNRFQQTWLAAVPVPFPAPLVQGLDLQSRDFENYMPLYLGGRWLAGGCWYAYFYIALVKWPLGFWLLLWLRVIGAWKAPRVQDSIVLLAPPACLLALASLVATPGYARYILPALPFLFVWCAQLGAARMNSVVIRLTAWCACAWLIVSSLSIYPHSLAYFNEFAGGPRNGSAHLIDCNIDWGQDLFELARWQELHPDASPFFVAYHGQVNPRLRGIAFRSPRPDTETPEGVPTWAPGYYAISVHILRGGLAFMYDDEGRFLPRQRPELSRFQFEEPVDKVGYSLFVYRMGAGRSERDNSF</sequence>
<accession>A0A7C4QP09</accession>
<dbReference type="PANTHER" id="PTHR33908:SF11">
    <property type="entry name" value="MEMBRANE PROTEIN"/>
    <property type="match status" value="1"/>
</dbReference>
<dbReference type="PANTHER" id="PTHR33908">
    <property type="entry name" value="MANNOSYLTRANSFERASE YKCB-RELATED"/>
    <property type="match status" value="1"/>
</dbReference>
<evidence type="ECO:0000259" key="9">
    <source>
        <dbReference type="Pfam" id="PF13231"/>
    </source>
</evidence>
<comment type="subcellular location">
    <subcellularLocation>
        <location evidence="1">Cell membrane</location>
        <topology evidence="1">Multi-pass membrane protein</topology>
    </subcellularLocation>
</comment>
<feature type="transmembrane region" description="Helical" evidence="8">
    <location>
        <begin position="359"/>
        <end position="377"/>
    </location>
</feature>
<dbReference type="GO" id="GO:0005886">
    <property type="term" value="C:plasma membrane"/>
    <property type="evidence" value="ECO:0007669"/>
    <property type="project" value="UniProtKB-SubCell"/>
</dbReference>
<evidence type="ECO:0000256" key="6">
    <source>
        <dbReference type="ARBA" id="ARBA00022989"/>
    </source>
</evidence>
<keyword evidence="4 10" id="KW-0808">Transferase</keyword>
<evidence type="ECO:0000256" key="4">
    <source>
        <dbReference type="ARBA" id="ARBA00022679"/>
    </source>
</evidence>
<evidence type="ECO:0000256" key="2">
    <source>
        <dbReference type="ARBA" id="ARBA00022475"/>
    </source>
</evidence>
<keyword evidence="2" id="KW-1003">Cell membrane</keyword>
<dbReference type="Pfam" id="PF13231">
    <property type="entry name" value="PMT_2"/>
    <property type="match status" value="1"/>
</dbReference>
<reference evidence="10" key="1">
    <citation type="journal article" date="2020" name="mSystems">
        <title>Genome- and Community-Level Interaction Insights into Carbon Utilization and Element Cycling Functions of Hydrothermarchaeota in Hydrothermal Sediment.</title>
        <authorList>
            <person name="Zhou Z."/>
            <person name="Liu Y."/>
            <person name="Xu W."/>
            <person name="Pan J."/>
            <person name="Luo Z.H."/>
            <person name="Li M."/>
        </authorList>
    </citation>
    <scope>NUCLEOTIDE SEQUENCE [LARGE SCALE GENOMIC DNA]</scope>
    <source>
        <strain evidence="10">SpSt-508</strain>
    </source>
</reference>
<evidence type="ECO:0000256" key="1">
    <source>
        <dbReference type="ARBA" id="ARBA00004651"/>
    </source>
</evidence>
<evidence type="ECO:0000313" key="10">
    <source>
        <dbReference type="EMBL" id="HGT37649.1"/>
    </source>
</evidence>
<gene>
    <name evidence="10" type="ORF">ENS64_00020</name>
</gene>
<dbReference type="AlphaFoldDB" id="A0A7C4QP09"/>
<feature type="transmembrane region" description="Helical" evidence="8">
    <location>
        <begin position="142"/>
        <end position="166"/>
    </location>
</feature>
<keyword evidence="3" id="KW-0328">Glycosyltransferase</keyword>
<feature type="domain" description="Glycosyltransferase RgtA/B/C/D-like" evidence="9">
    <location>
        <begin position="99"/>
        <end position="224"/>
    </location>
</feature>
<feature type="transmembrane region" description="Helical" evidence="8">
    <location>
        <begin position="195"/>
        <end position="211"/>
    </location>
</feature>
<feature type="transmembrane region" description="Helical" evidence="8">
    <location>
        <begin position="102"/>
        <end position="122"/>
    </location>
</feature>
<evidence type="ECO:0000256" key="3">
    <source>
        <dbReference type="ARBA" id="ARBA00022676"/>
    </source>
</evidence>
<name>A0A7C4QP09_9PLAN</name>
<keyword evidence="6 8" id="KW-1133">Transmembrane helix</keyword>
<dbReference type="InterPro" id="IPR050297">
    <property type="entry name" value="LipidA_mod_glycosyltrf_83"/>
</dbReference>